<evidence type="ECO:0000256" key="1">
    <source>
        <dbReference type="SAM" id="MobiDB-lite"/>
    </source>
</evidence>
<organism evidence="2 3">
    <name type="scientific">Streptomyces kaniharaensis</name>
    <dbReference type="NCBI Taxonomy" id="212423"/>
    <lineage>
        <taxon>Bacteria</taxon>
        <taxon>Bacillati</taxon>
        <taxon>Actinomycetota</taxon>
        <taxon>Actinomycetes</taxon>
        <taxon>Kitasatosporales</taxon>
        <taxon>Streptomycetaceae</taxon>
        <taxon>Streptomyces</taxon>
    </lineage>
</organism>
<proteinExistence type="predicted"/>
<gene>
    <name evidence="2" type="ORF">F7Q99_36110</name>
</gene>
<dbReference type="EMBL" id="WBOF01000005">
    <property type="protein sequence ID" value="MQS17467.1"/>
    <property type="molecule type" value="Genomic_DNA"/>
</dbReference>
<dbReference type="Proteomes" id="UP000450000">
    <property type="component" value="Unassembled WGS sequence"/>
</dbReference>
<dbReference type="RefSeq" id="WP_153470449.1">
    <property type="nucleotide sequence ID" value="NZ_WBOF01000005.1"/>
</dbReference>
<evidence type="ECO:0000313" key="3">
    <source>
        <dbReference type="Proteomes" id="UP000450000"/>
    </source>
</evidence>
<name>A0A6N7L3T5_9ACTN</name>
<dbReference type="AlphaFoldDB" id="A0A6N7L3T5"/>
<feature type="compositionally biased region" description="Polar residues" evidence="1">
    <location>
        <begin position="76"/>
        <end position="88"/>
    </location>
</feature>
<reference evidence="2 3" key="1">
    <citation type="submission" date="2019-09" db="EMBL/GenBank/DDBJ databases">
        <title>Genome Sequences of Streptomyces kaniharaensis ATCC 21070.</title>
        <authorList>
            <person name="Zhu W."/>
            <person name="De Crecy-Lagard V."/>
            <person name="Richards N.G."/>
        </authorList>
    </citation>
    <scope>NUCLEOTIDE SEQUENCE [LARGE SCALE GENOMIC DNA]</scope>
    <source>
        <strain evidence="2 3">SF-557</strain>
    </source>
</reference>
<feature type="region of interest" description="Disordered" evidence="1">
    <location>
        <begin position="67"/>
        <end position="88"/>
    </location>
</feature>
<keyword evidence="3" id="KW-1185">Reference proteome</keyword>
<sequence>MNPRARKARATVRNRIRARHLAETAQERPRSLGTYALIAGATGYLAERFSDALRSVAKRLIKTRPELAGEPGVTHRTLSTGPTTEEVPTTRYTRHQVAEIATAYRPVKAEFRALRASLLASLASA</sequence>
<protein>
    <submittedName>
        <fullName evidence="2">Uncharacterized protein</fullName>
    </submittedName>
</protein>
<accession>A0A6N7L3T5</accession>
<comment type="caution">
    <text evidence="2">The sequence shown here is derived from an EMBL/GenBank/DDBJ whole genome shotgun (WGS) entry which is preliminary data.</text>
</comment>
<evidence type="ECO:0000313" key="2">
    <source>
        <dbReference type="EMBL" id="MQS17467.1"/>
    </source>
</evidence>